<keyword evidence="9" id="KW-1185">Reference proteome</keyword>
<dbReference type="Pfam" id="PF03810">
    <property type="entry name" value="IBN_N"/>
    <property type="match status" value="1"/>
</dbReference>
<evidence type="ECO:0000256" key="1">
    <source>
        <dbReference type="ARBA" id="ARBA00004123"/>
    </source>
</evidence>
<dbReference type="Proteomes" id="UP001143981">
    <property type="component" value="Unassembled WGS sequence"/>
</dbReference>
<feature type="region of interest" description="Disordered" evidence="6">
    <location>
        <begin position="951"/>
        <end position="1004"/>
    </location>
</feature>
<dbReference type="InterPro" id="IPR001494">
    <property type="entry name" value="Importin-beta_N"/>
</dbReference>
<dbReference type="GO" id="GO:0005635">
    <property type="term" value="C:nuclear envelope"/>
    <property type="evidence" value="ECO:0007669"/>
    <property type="project" value="TreeGrafter"/>
</dbReference>
<keyword evidence="5" id="KW-0539">Nucleus</keyword>
<dbReference type="SUPFAM" id="SSF48371">
    <property type="entry name" value="ARM repeat"/>
    <property type="match status" value="1"/>
</dbReference>
<dbReference type="GO" id="GO:0005829">
    <property type="term" value="C:cytosol"/>
    <property type="evidence" value="ECO:0007669"/>
    <property type="project" value="TreeGrafter"/>
</dbReference>
<feature type="domain" description="Importin N-terminal" evidence="7">
    <location>
        <begin position="23"/>
        <end position="100"/>
    </location>
</feature>
<sequence>MERQLYEALRGTLSAEDGVRTRSELALRQLEQDTQFPLAAATVAMADEAGLAVRQAAAVQLRGYVGRHWTLASAHYEPGPIPDQQIKAQVRERAFALLVCSDSKLRSVAAAVVAGMAVHDWPDEWPQLFGQLAELLRGDGEHAPAALCVFNEWVGTGMSEQQIDHVSALIPELRRIFGDASGKHAAKTRAMAVSIFVECIDIFAAMAQAKRDAVDAYVRPVLEEWVEPILAILRQPTAARGERSILLKTECAKALVRAITGLPRHLGPYCPAILETLWMQLRDLQEPYLHAFVYQDSEHNEAATSMLVSCEEDGDVQSIDGYLCTVFEWIARAAQCKPLRRHFVAKAAGQDAPAPTPFLNQLAASLMSFAQITGEMLEDWADDMDLFVADEDEEGYRFSVRVSVQELLGSLELAFPQPLAVALVWAAQVQSDLARRLRDEGSTNWWLVSEAVLWAAGAASECVAEHAQGGSSSDGSTSTASGLGALLDSDVWPLARCAAFPYGQGRAFVFASSFADTLPPDVAAAFVGASADAVANTQLHPAVRLSAVRAIGNFCRRLSADLVRPRQGQIISGLATVIPQLSEDSAHIALEALHVAVRVGQDTAASLEPVISDVAMGVWRRYPGDVLLTGIVIDIVEAMASNGRAREAFSRRALPIIGEAITQPGDDMVVSSGIDLLSGLLKGVPSPMPPGYLEAVFPPLMQALTAASDWEVLQSGQACLKYIVQKDAERVAQWRDGQGKSGLELIFRFVAALLLPDASESRALFVGDLVTKIVQKCSALVTGDTLAELVRIVTARLATARTASFSASLLPFYAQLVVRHPAEVVDLLAGMSLDGRSGLHVMLSAWFTHFLDVQGYYARKVSATALTRLFALNDPRVGSFMAQGDLIPNAANAGKIVTRSMSRTNPDQYTAIPATAKIVKLLLAEMDMDVESQFARSGGAGLSAVLDHVDMGDEDGWEDDGDGDSLDEQDPECGYGRLSDFISEGGIMDSGGGEDGDEDEDDEDVQADPIYNQDLNEALGAFLKQLVGSDHSDFRASIEPLLTERERKTLGKICV</sequence>
<evidence type="ECO:0000313" key="9">
    <source>
        <dbReference type="Proteomes" id="UP001143981"/>
    </source>
</evidence>
<evidence type="ECO:0000256" key="6">
    <source>
        <dbReference type="SAM" id="MobiDB-lite"/>
    </source>
</evidence>
<dbReference type="GO" id="GO:0006606">
    <property type="term" value="P:protein import into nucleus"/>
    <property type="evidence" value="ECO:0007669"/>
    <property type="project" value="TreeGrafter"/>
</dbReference>
<dbReference type="EMBL" id="JANBOI010000030">
    <property type="protein sequence ID" value="KAJ1735343.1"/>
    <property type="molecule type" value="Genomic_DNA"/>
</dbReference>
<keyword evidence="4" id="KW-0653">Protein transport</keyword>
<gene>
    <name evidence="8" type="ORF">LPJ61_000591</name>
</gene>
<proteinExistence type="inferred from homology"/>
<dbReference type="PANTHER" id="PTHR10997:SF9">
    <property type="entry name" value="IMPORTIN-9"/>
    <property type="match status" value="1"/>
</dbReference>
<evidence type="ECO:0000256" key="5">
    <source>
        <dbReference type="ARBA" id="ARBA00023242"/>
    </source>
</evidence>
<evidence type="ECO:0000256" key="4">
    <source>
        <dbReference type="ARBA" id="ARBA00022927"/>
    </source>
</evidence>
<feature type="compositionally biased region" description="Acidic residues" evidence="6">
    <location>
        <begin position="952"/>
        <end position="971"/>
    </location>
</feature>
<dbReference type="InterPro" id="IPR011989">
    <property type="entry name" value="ARM-like"/>
</dbReference>
<dbReference type="Gene3D" id="1.25.10.10">
    <property type="entry name" value="Leucine-rich Repeat Variant"/>
    <property type="match status" value="1"/>
</dbReference>
<dbReference type="PANTHER" id="PTHR10997">
    <property type="entry name" value="IMPORTIN-7, 8, 11"/>
    <property type="match status" value="1"/>
</dbReference>
<reference evidence="8" key="1">
    <citation type="submission" date="2022-07" db="EMBL/GenBank/DDBJ databases">
        <title>Phylogenomic reconstructions and comparative analyses of Kickxellomycotina fungi.</title>
        <authorList>
            <person name="Reynolds N.K."/>
            <person name="Stajich J.E."/>
            <person name="Barry K."/>
            <person name="Grigoriev I.V."/>
            <person name="Crous P."/>
            <person name="Smith M.E."/>
        </authorList>
    </citation>
    <scope>NUCLEOTIDE SEQUENCE</scope>
    <source>
        <strain evidence="8">BCRC 34381</strain>
    </source>
</reference>
<organism evidence="8 9">
    <name type="scientific">Coemansia biformis</name>
    <dbReference type="NCBI Taxonomy" id="1286918"/>
    <lineage>
        <taxon>Eukaryota</taxon>
        <taxon>Fungi</taxon>
        <taxon>Fungi incertae sedis</taxon>
        <taxon>Zoopagomycota</taxon>
        <taxon>Kickxellomycotina</taxon>
        <taxon>Kickxellomycetes</taxon>
        <taxon>Kickxellales</taxon>
        <taxon>Kickxellaceae</taxon>
        <taxon>Coemansia</taxon>
    </lineage>
</organism>
<dbReference type="Pfam" id="PF25758">
    <property type="entry name" value="TPR_IPO11"/>
    <property type="match status" value="1"/>
</dbReference>
<comment type="similarity">
    <text evidence="2">Belongs to the importin beta family.</text>
</comment>
<comment type="caution">
    <text evidence="8">The sequence shown here is derived from an EMBL/GenBank/DDBJ whole genome shotgun (WGS) entry which is preliminary data.</text>
</comment>
<name>A0A9W7YFY0_9FUNG</name>
<keyword evidence="3" id="KW-0813">Transport</keyword>
<protein>
    <recommendedName>
        <fullName evidence="7">Importin N-terminal domain-containing protein</fullName>
    </recommendedName>
</protein>
<dbReference type="InterPro" id="IPR016024">
    <property type="entry name" value="ARM-type_fold"/>
</dbReference>
<comment type="subcellular location">
    <subcellularLocation>
        <location evidence="1">Nucleus</location>
    </subcellularLocation>
</comment>
<evidence type="ECO:0000313" key="8">
    <source>
        <dbReference type="EMBL" id="KAJ1735343.1"/>
    </source>
</evidence>
<feature type="compositionally biased region" description="Acidic residues" evidence="6">
    <location>
        <begin position="992"/>
        <end position="1004"/>
    </location>
</feature>
<dbReference type="GO" id="GO:0031267">
    <property type="term" value="F:small GTPase binding"/>
    <property type="evidence" value="ECO:0007669"/>
    <property type="project" value="InterPro"/>
</dbReference>
<dbReference type="PROSITE" id="PS50166">
    <property type="entry name" value="IMPORTIN_B_NT"/>
    <property type="match status" value="1"/>
</dbReference>
<dbReference type="InterPro" id="IPR056840">
    <property type="entry name" value="HEAT_IPO9_central"/>
</dbReference>
<evidence type="ECO:0000256" key="2">
    <source>
        <dbReference type="ARBA" id="ARBA00007991"/>
    </source>
</evidence>
<evidence type="ECO:0000256" key="3">
    <source>
        <dbReference type="ARBA" id="ARBA00022448"/>
    </source>
</evidence>
<dbReference type="SMART" id="SM00913">
    <property type="entry name" value="IBN_N"/>
    <property type="match status" value="1"/>
</dbReference>
<accession>A0A9W7YFY0</accession>
<evidence type="ECO:0000259" key="7">
    <source>
        <dbReference type="PROSITE" id="PS50166"/>
    </source>
</evidence>
<dbReference type="AlphaFoldDB" id="A0A9W7YFY0"/>
<dbReference type="Pfam" id="PF25018">
    <property type="entry name" value="HEAT_IPO9_c"/>
    <property type="match status" value="1"/>
</dbReference>
<dbReference type="OrthoDB" id="431626at2759"/>
<dbReference type="InterPro" id="IPR058669">
    <property type="entry name" value="TPR_IPO7/11-like"/>
</dbReference>